<proteinExistence type="predicted"/>
<dbReference type="AlphaFoldDB" id="A0A845B7F5"/>
<evidence type="ECO:0000313" key="3">
    <source>
        <dbReference type="EMBL" id="MXP62180.1"/>
    </source>
</evidence>
<evidence type="ECO:0000259" key="2">
    <source>
        <dbReference type="Pfam" id="PF13488"/>
    </source>
</evidence>
<gene>
    <name evidence="3" type="ORF">E0493_02285</name>
</gene>
<dbReference type="Proteomes" id="UP000460715">
    <property type="component" value="Unassembled WGS sequence"/>
</dbReference>
<feature type="region of interest" description="Disordered" evidence="1">
    <location>
        <begin position="49"/>
        <end position="69"/>
    </location>
</feature>
<comment type="caution">
    <text evidence="3">The sequence shown here is derived from an EMBL/GenBank/DDBJ whole genome shotgun (WGS) entry which is preliminary data.</text>
</comment>
<keyword evidence="4" id="KW-1185">Reference proteome</keyword>
<accession>A0A845B7F5</accession>
<sequence length="69" mass="6844">MNPQTRDIVGGSAGGAALGGIIGSFTGDAGLGALLGAGAGAAGGYIYNQSQEPSRGYGRPPPYDGRRRY</sequence>
<reference evidence="3 4" key="1">
    <citation type="submission" date="2019-03" db="EMBL/GenBank/DDBJ databases">
        <title>Roseomonas sp. a novel Roseomonas species isolated from Sea whip Gorgonian.</title>
        <authorList>
            <person name="Li F."/>
            <person name="Pan X."/>
            <person name="Huang S."/>
            <person name="Li Z."/>
            <person name="Meng B."/>
        </authorList>
    </citation>
    <scope>NUCLEOTIDE SEQUENCE [LARGE SCALE GENOMIC DNA]</scope>
    <source>
        <strain evidence="3 4">M0104</strain>
    </source>
</reference>
<dbReference type="Pfam" id="PF13488">
    <property type="entry name" value="Gly-zipper_Omp"/>
    <property type="match status" value="1"/>
</dbReference>
<dbReference type="EMBL" id="SNVJ01000002">
    <property type="protein sequence ID" value="MXP62180.1"/>
    <property type="molecule type" value="Genomic_DNA"/>
</dbReference>
<feature type="domain" description="Glycine zipper" evidence="2">
    <location>
        <begin position="10"/>
        <end position="47"/>
    </location>
</feature>
<name>A0A845B7F5_9PROT</name>
<organism evidence="3 4">
    <name type="scientific">Teichococcus coralli</name>
    <dbReference type="NCBI Taxonomy" id="2545983"/>
    <lineage>
        <taxon>Bacteria</taxon>
        <taxon>Pseudomonadati</taxon>
        <taxon>Pseudomonadota</taxon>
        <taxon>Alphaproteobacteria</taxon>
        <taxon>Acetobacterales</taxon>
        <taxon>Roseomonadaceae</taxon>
        <taxon>Roseomonas</taxon>
    </lineage>
</organism>
<protein>
    <recommendedName>
        <fullName evidence="2">Glycine zipper domain-containing protein</fullName>
    </recommendedName>
</protein>
<evidence type="ECO:0000256" key="1">
    <source>
        <dbReference type="SAM" id="MobiDB-lite"/>
    </source>
</evidence>
<dbReference type="InterPro" id="IPR039567">
    <property type="entry name" value="Gly-zipper"/>
</dbReference>
<evidence type="ECO:0000313" key="4">
    <source>
        <dbReference type="Proteomes" id="UP000460715"/>
    </source>
</evidence>